<proteinExistence type="predicted"/>
<feature type="compositionally biased region" description="Low complexity" evidence="1">
    <location>
        <begin position="522"/>
        <end position="549"/>
    </location>
</feature>
<gene>
    <name evidence="2" type="ORF">Cvel_12950</name>
</gene>
<feature type="compositionally biased region" description="Low complexity" evidence="1">
    <location>
        <begin position="121"/>
        <end position="164"/>
    </location>
</feature>
<feature type="compositionally biased region" description="Basic and acidic residues" evidence="1">
    <location>
        <begin position="559"/>
        <end position="588"/>
    </location>
</feature>
<feature type="region of interest" description="Disordered" evidence="1">
    <location>
        <begin position="20"/>
        <end position="79"/>
    </location>
</feature>
<feature type="compositionally biased region" description="Basic and acidic residues" evidence="1">
    <location>
        <begin position="448"/>
        <end position="462"/>
    </location>
</feature>
<protein>
    <submittedName>
        <fullName evidence="2">Uncharacterized protein</fullName>
    </submittedName>
</protein>
<organism evidence="2">
    <name type="scientific">Chromera velia CCMP2878</name>
    <dbReference type="NCBI Taxonomy" id="1169474"/>
    <lineage>
        <taxon>Eukaryota</taxon>
        <taxon>Sar</taxon>
        <taxon>Alveolata</taxon>
        <taxon>Colpodellida</taxon>
        <taxon>Chromeraceae</taxon>
        <taxon>Chromera</taxon>
    </lineage>
</organism>
<dbReference type="AlphaFoldDB" id="A0A0G4IBY2"/>
<name>A0A0G4IBY2_9ALVE</name>
<accession>A0A0G4IBY2</accession>
<feature type="compositionally biased region" description="Basic and acidic residues" evidence="1">
    <location>
        <begin position="109"/>
        <end position="120"/>
    </location>
</feature>
<feature type="region of interest" description="Disordered" evidence="1">
    <location>
        <begin position="105"/>
        <end position="195"/>
    </location>
</feature>
<feature type="region of interest" description="Disordered" evidence="1">
    <location>
        <begin position="378"/>
        <end position="599"/>
    </location>
</feature>
<dbReference type="EMBL" id="CDMZ01005805">
    <property type="protein sequence ID" value="CEM54657.1"/>
    <property type="molecule type" value="Genomic_DNA"/>
</dbReference>
<sequence length="654" mass="71192">MDPNLKAKILGLVKAQKKTKKKQVLQTEAAGGKKTEGGQGDQKTSTVVQESYPGHPGSPSSISVSGKGHSLQGTDLKTPMEDCLPKFELKDRAAVGAAASTTATAAAKGIEKEKEGESHLTHSSPSHHPVISIHSTTTTSRTPEGASSPTSSVSISDSSSSPSPNRIMMSQRGGTGGCLQQQQDGGTAVASPCDGGAQTQSLIRERKVPLRPKDWLSVECEDGTAFVQPQLLECFEHTPLFFALCGTPEGLQPSRRLACPRWVMEALGHYSVYKTLPRLPPPDPLEREEELLAFADFFMLDAVSAAVESRRRQRELLKSEEGKEKRRQEVEKARERLAKKFEMNKSYICPRDPKFEEIGRMRGVLPPLLSVEDVLGRKSSNKKENQSGGTIFQGQSSRRGGEEREGESWAGRSRERSSKDHLHRERETGGSMDAPPSASRRRTLSSAEMRRLRGDSDSESFRRASLLTPKDPGTTSPQEAEGGPRRSLGLPHDWDHEGDSQSSRSSGRGNGTIERVKNEQGTPTTTTPLSALSPSPSPPFSSSSHAPTPIEHLSLSNCEKQEKGQKEDERGERAHLKEEGNRTEEECPPKPAGGITTGELFANFPDICSQEAESFETSEVVRSATDTPQAQEKTKGFLHILHPKRPSPSPFSCP</sequence>
<evidence type="ECO:0000256" key="1">
    <source>
        <dbReference type="SAM" id="MobiDB-lite"/>
    </source>
</evidence>
<dbReference type="VEuPathDB" id="CryptoDB:Cvel_12950"/>
<feature type="compositionally biased region" description="Basic and acidic residues" evidence="1">
    <location>
        <begin position="399"/>
        <end position="428"/>
    </location>
</feature>
<reference evidence="2" key="1">
    <citation type="submission" date="2014-11" db="EMBL/GenBank/DDBJ databases">
        <authorList>
            <person name="Otto D Thomas"/>
            <person name="Naeem Raeece"/>
        </authorList>
    </citation>
    <scope>NUCLEOTIDE SEQUENCE</scope>
</reference>
<evidence type="ECO:0000313" key="2">
    <source>
        <dbReference type="EMBL" id="CEM54657.1"/>
    </source>
</evidence>